<gene>
    <name evidence="5" type="ORF">ASTO00021_LOCUS14843</name>
</gene>
<dbReference type="Pfam" id="PF00348">
    <property type="entry name" value="polyprenyl_synt"/>
    <property type="match status" value="1"/>
</dbReference>
<keyword evidence="3" id="KW-0808">Transferase</keyword>
<dbReference type="CDD" id="cd00685">
    <property type="entry name" value="Trans_IPPS_HT"/>
    <property type="match status" value="1"/>
</dbReference>
<name>A0A7S3PN45_9STRA</name>
<sequence>MSRSEEEDVPATVEECLKNVRIASRKKEKKSFSNVQEGVSKKENSNNATNADSQNVPSETNHSAHLDTLTHQLTSSSQYVVHSQGAECLEPFKYICTLPGKNIRSQLIDAFQLWLKIPVKNISEIKEIVGFLHNASLLIDDIEDGSKLRRGKPVAHSIFGIPNTLNCGNYVYFLALEKCLQMKSQEAVNVMTTELLNLHRGQGRELVWRENFTCPTLGEYTSMILDKTGGLFRLAIGLMLCFSDTFHSVSGKEIKDWKDKMARLVNLLSVYFQIRDDYINLASTKYHKKKTFCEDLTEGKFSFPIVHSILCSQSQSQKNSKLMSILRQRTEDRDLKLCAVEIMRSETQSFKYTKAYLGEVRDKIYAEIETLGGHEHLLALMKLLEKEVEECD</sequence>
<dbReference type="GO" id="GO:0008299">
    <property type="term" value="P:isoprenoid biosynthetic process"/>
    <property type="evidence" value="ECO:0007669"/>
    <property type="project" value="InterPro"/>
</dbReference>
<dbReference type="InterPro" id="IPR000092">
    <property type="entry name" value="Polyprenyl_synt"/>
</dbReference>
<evidence type="ECO:0000256" key="4">
    <source>
        <dbReference type="SAM" id="MobiDB-lite"/>
    </source>
</evidence>
<dbReference type="PANTHER" id="PTHR12001:SF44">
    <property type="entry name" value="GERANYLGERANYL PYROPHOSPHATE SYNTHASE"/>
    <property type="match status" value="1"/>
</dbReference>
<dbReference type="GO" id="GO:0004659">
    <property type="term" value="F:prenyltransferase activity"/>
    <property type="evidence" value="ECO:0007669"/>
    <property type="project" value="InterPro"/>
</dbReference>
<comment type="similarity">
    <text evidence="3">Belongs to the FPP/GGPP synthase family.</text>
</comment>
<dbReference type="Gene3D" id="1.10.600.10">
    <property type="entry name" value="Farnesyl Diphosphate Synthase"/>
    <property type="match status" value="1"/>
</dbReference>
<dbReference type="SUPFAM" id="SSF48576">
    <property type="entry name" value="Terpenoid synthases"/>
    <property type="match status" value="1"/>
</dbReference>
<evidence type="ECO:0000256" key="3">
    <source>
        <dbReference type="RuleBase" id="RU004466"/>
    </source>
</evidence>
<feature type="compositionally biased region" description="Polar residues" evidence="4">
    <location>
        <begin position="45"/>
        <end position="61"/>
    </location>
</feature>
<proteinExistence type="inferred from homology"/>
<accession>A0A7S3PN45</accession>
<protein>
    <recommendedName>
        <fullName evidence="6">Geranylgeranyl pyrophosphate synthase</fullName>
    </recommendedName>
</protein>
<dbReference type="PROSITE" id="PS00723">
    <property type="entry name" value="POLYPRENYL_SYNTHASE_1"/>
    <property type="match status" value="1"/>
</dbReference>
<keyword evidence="2" id="KW-0460">Magnesium</keyword>
<dbReference type="InterPro" id="IPR008949">
    <property type="entry name" value="Isoprenoid_synthase_dom_sf"/>
</dbReference>
<dbReference type="GO" id="GO:0046872">
    <property type="term" value="F:metal ion binding"/>
    <property type="evidence" value="ECO:0007669"/>
    <property type="project" value="UniProtKB-KW"/>
</dbReference>
<dbReference type="PANTHER" id="PTHR12001">
    <property type="entry name" value="GERANYLGERANYL PYROPHOSPHATE SYNTHASE"/>
    <property type="match status" value="1"/>
</dbReference>
<feature type="region of interest" description="Disordered" evidence="4">
    <location>
        <begin position="25"/>
        <end position="61"/>
    </location>
</feature>
<reference evidence="5" key="1">
    <citation type="submission" date="2021-01" db="EMBL/GenBank/DDBJ databases">
        <authorList>
            <person name="Corre E."/>
            <person name="Pelletier E."/>
            <person name="Niang G."/>
            <person name="Scheremetjew M."/>
            <person name="Finn R."/>
            <person name="Kale V."/>
            <person name="Holt S."/>
            <person name="Cochrane G."/>
            <person name="Meng A."/>
            <person name="Brown T."/>
            <person name="Cohen L."/>
        </authorList>
    </citation>
    <scope>NUCLEOTIDE SEQUENCE</scope>
    <source>
        <strain evidence="5">GSBS06</strain>
    </source>
</reference>
<dbReference type="AlphaFoldDB" id="A0A7S3PN45"/>
<evidence type="ECO:0000256" key="1">
    <source>
        <dbReference type="ARBA" id="ARBA00022723"/>
    </source>
</evidence>
<evidence type="ECO:0000256" key="2">
    <source>
        <dbReference type="ARBA" id="ARBA00022842"/>
    </source>
</evidence>
<dbReference type="SFLD" id="SFLDS00005">
    <property type="entry name" value="Isoprenoid_Synthase_Type_I"/>
    <property type="match status" value="1"/>
</dbReference>
<dbReference type="EMBL" id="HBIN01019463">
    <property type="protein sequence ID" value="CAE0444804.1"/>
    <property type="molecule type" value="Transcribed_RNA"/>
</dbReference>
<keyword evidence="1" id="KW-0479">Metal-binding</keyword>
<evidence type="ECO:0000313" key="5">
    <source>
        <dbReference type="EMBL" id="CAE0444804.1"/>
    </source>
</evidence>
<organism evidence="5">
    <name type="scientific">Aplanochytrium stocchinoi</name>
    <dbReference type="NCBI Taxonomy" id="215587"/>
    <lineage>
        <taxon>Eukaryota</taxon>
        <taxon>Sar</taxon>
        <taxon>Stramenopiles</taxon>
        <taxon>Bigyra</taxon>
        <taxon>Labyrinthulomycetes</taxon>
        <taxon>Thraustochytrida</taxon>
        <taxon>Thraustochytriidae</taxon>
        <taxon>Aplanochytrium</taxon>
    </lineage>
</organism>
<evidence type="ECO:0008006" key="6">
    <source>
        <dbReference type="Google" id="ProtNLM"/>
    </source>
</evidence>
<dbReference type="InterPro" id="IPR033749">
    <property type="entry name" value="Polyprenyl_synt_CS"/>
</dbReference>